<evidence type="ECO:0000313" key="2">
    <source>
        <dbReference type="EMBL" id="RDY00177.1"/>
    </source>
</evidence>
<feature type="transmembrane region" description="Helical" evidence="1">
    <location>
        <begin position="93"/>
        <end position="114"/>
    </location>
</feature>
<feature type="non-terminal residue" evidence="2">
    <location>
        <position position="1"/>
    </location>
</feature>
<keyword evidence="1" id="KW-1133">Transmembrane helix</keyword>
<comment type="caution">
    <text evidence="2">The sequence shown here is derived from an EMBL/GenBank/DDBJ whole genome shotgun (WGS) entry which is preliminary data.</text>
</comment>
<gene>
    <name evidence="2" type="ORF">CR513_16679</name>
</gene>
<keyword evidence="1" id="KW-0812">Transmembrane</keyword>
<reference evidence="2" key="1">
    <citation type="submission" date="2018-05" db="EMBL/GenBank/DDBJ databases">
        <title>Draft genome of Mucuna pruriens seed.</title>
        <authorList>
            <person name="Nnadi N.E."/>
            <person name="Vos R."/>
            <person name="Hasami M.H."/>
            <person name="Devisetty U.K."/>
            <person name="Aguiy J.C."/>
        </authorList>
    </citation>
    <scope>NUCLEOTIDE SEQUENCE [LARGE SCALE GENOMIC DNA]</scope>
    <source>
        <strain evidence="2">JCA_2017</strain>
    </source>
</reference>
<sequence length="280" mass="31546">MILMVFVLHGLHKNFEDVRNQIPINPNIPIVEELIDLFTVAFNAYILLCNIGAFIPPIPLPNLFTFTLFQGYLGDGIVTITTSSSNLIPLISLFAPLKILIPALMLIIQALLTIRLPEVIQTSMDMERKALFGTIICNLSNTQDKLHTNNSIHITTSINSRWFHSTYRHMVNPNFTLNHNPNSPHCITRHMTTFPTQSPTDVSQRSSMTHVTATQQLAKKRILNKPAQAMKTPAEEKLTTVLDGQHQHPEREYLASSDAFGSLQQEAARCVLEHKYSPTR</sequence>
<evidence type="ECO:0000256" key="1">
    <source>
        <dbReference type="SAM" id="Phobius"/>
    </source>
</evidence>
<name>A0A371HBQ8_MUCPR</name>
<feature type="transmembrane region" description="Helical" evidence="1">
    <location>
        <begin position="34"/>
        <end position="55"/>
    </location>
</feature>
<dbReference type="Proteomes" id="UP000257109">
    <property type="component" value="Unassembled WGS sequence"/>
</dbReference>
<dbReference type="EMBL" id="QJKJ01003057">
    <property type="protein sequence ID" value="RDY00177.1"/>
    <property type="molecule type" value="Genomic_DNA"/>
</dbReference>
<accession>A0A371HBQ8</accession>
<evidence type="ECO:0000313" key="3">
    <source>
        <dbReference type="Proteomes" id="UP000257109"/>
    </source>
</evidence>
<keyword evidence="3" id="KW-1185">Reference proteome</keyword>
<organism evidence="2 3">
    <name type="scientific">Mucuna pruriens</name>
    <name type="common">Velvet bean</name>
    <name type="synonym">Dolichos pruriens</name>
    <dbReference type="NCBI Taxonomy" id="157652"/>
    <lineage>
        <taxon>Eukaryota</taxon>
        <taxon>Viridiplantae</taxon>
        <taxon>Streptophyta</taxon>
        <taxon>Embryophyta</taxon>
        <taxon>Tracheophyta</taxon>
        <taxon>Spermatophyta</taxon>
        <taxon>Magnoliopsida</taxon>
        <taxon>eudicotyledons</taxon>
        <taxon>Gunneridae</taxon>
        <taxon>Pentapetalae</taxon>
        <taxon>rosids</taxon>
        <taxon>fabids</taxon>
        <taxon>Fabales</taxon>
        <taxon>Fabaceae</taxon>
        <taxon>Papilionoideae</taxon>
        <taxon>50 kb inversion clade</taxon>
        <taxon>NPAAA clade</taxon>
        <taxon>indigoferoid/millettioid clade</taxon>
        <taxon>Phaseoleae</taxon>
        <taxon>Mucuna</taxon>
    </lineage>
</organism>
<proteinExistence type="predicted"/>
<protein>
    <submittedName>
        <fullName evidence="2">Uncharacterized protein</fullName>
    </submittedName>
</protein>
<keyword evidence="1" id="KW-0472">Membrane</keyword>
<dbReference type="AlphaFoldDB" id="A0A371HBQ8"/>